<feature type="compositionally biased region" description="Low complexity" evidence="1">
    <location>
        <begin position="173"/>
        <end position="187"/>
    </location>
</feature>
<dbReference type="InterPro" id="IPR010982">
    <property type="entry name" value="Lambda_DNA-bd_dom_sf"/>
</dbReference>
<dbReference type="CDD" id="cd00093">
    <property type="entry name" value="HTH_XRE"/>
    <property type="match status" value="1"/>
</dbReference>
<reference evidence="3 4" key="1">
    <citation type="submission" date="2020-05" db="EMBL/GenBank/DDBJ databases">
        <title>Nakamurella sp. DB0629 isolated from air conditioner.</title>
        <authorList>
            <person name="Kim D.H."/>
            <person name="Kim D.-U."/>
        </authorList>
    </citation>
    <scope>NUCLEOTIDE SEQUENCE [LARGE SCALE GENOMIC DNA]</scope>
    <source>
        <strain evidence="3 4">DB0629</strain>
    </source>
</reference>
<gene>
    <name evidence="3" type="ORF">HKD39_07080</name>
</gene>
<dbReference type="SUPFAM" id="SSF47413">
    <property type="entry name" value="lambda repressor-like DNA-binding domains"/>
    <property type="match status" value="1"/>
</dbReference>
<feature type="compositionally biased region" description="Gly residues" evidence="1">
    <location>
        <begin position="188"/>
        <end position="211"/>
    </location>
</feature>
<dbReference type="Proteomes" id="UP000562984">
    <property type="component" value="Unassembled WGS sequence"/>
</dbReference>
<evidence type="ECO:0000256" key="1">
    <source>
        <dbReference type="SAM" id="MobiDB-lite"/>
    </source>
</evidence>
<sequence length="240" mass="24316">MPPLDADQQAGFAAALCAQLRESRRRQSLTQAQVATRTNGLVSKAALANYETGHRSLRVDVFWVIARALGEDCGALIAAAERSIVPAGQLSGRATISLRVADVLATTDEVLAPVRRWFSIRHPEGAVDGVTESLGEGALKALAHLMGMTVPECRARLIDLAVAGSAGEAERTAAGSRAPGSAVRSAAGGAGVGGSGVGGAGAGGAGAGGAGARMPRPSAELSGLRDPARHTPQFARRPGR</sequence>
<dbReference type="SMART" id="SM00530">
    <property type="entry name" value="HTH_XRE"/>
    <property type="match status" value="1"/>
</dbReference>
<dbReference type="Gene3D" id="1.10.260.40">
    <property type="entry name" value="lambda repressor-like DNA-binding domains"/>
    <property type="match status" value="1"/>
</dbReference>
<accession>A0A849A763</accession>
<evidence type="ECO:0000313" key="4">
    <source>
        <dbReference type="Proteomes" id="UP000562984"/>
    </source>
</evidence>
<organism evidence="3 4">
    <name type="scientific">Nakamurella aerolata</name>
    <dbReference type="NCBI Taxonomy" id="1656892"/>
    <lineage>
        <taxon>Bacteria</taxon>
        <taxon>Bacillati</taxon>
        <taxon>Actinomycetota</taxon>
        <taxon>Actinomycetes</taxon>
        <taxon>Nakamurellales</taxon>
        <taxon>Nakamurellaceae</taxon>
        <taxon>Nakamurella</taxon>
    </lineage>
</organism>
<dbReference type="InterPro" id="IPR001387">
    <property type="entry name" value="Cro/C1-type_HTH"/>
</dbReference>
<protein>
    <submittedName>
        <fullName evidence="3">Helix-turn-helix transcriptional regulator</fullName>
    </submittedName>
</protein>
<feature type="domain" description="HTH cro/C1-type" evidence="2">
    <location>
        <begin position="20"/>
        <end position="76"/>
    </location>
</feature>
<keyword evidence="4" id="KW-1185">Reference proteome</keyword>
<dbReference type="EMBL" id="JABEND010000003">
    <property type="protein sequence ID" value="NNG35476.1"/>
    <property type="molecule type" value="Genomic_DNA"/>
</dbReference>
<dbReference type="RefSeq" id="WP_171199157.1">
    <property type="nucleotide sequence ID" value="NZ_JABEND010000003.1"/>
</dbReference>
<dbReference type="AlphaFoldDB" id="A0A849A763"/>
<evidence type="ECO:0000259" key="2">
    <source>
        <dbReference type="PROSITE" id="PS50943"/>
    </source>
</evidence>
<comment type="caution">
    <text evidence="3">The sequence shown here is derived from an EMBL/GenBank/DDBJ whole genome shotgun (WGS) entry which is preliminary data.</text>
</comment>
<feature type="region of interest" description="Disordered" evidence="1">
    <location>
        <begin position="170"/>
        <end position="240"/>
    </location>
</feature>
<dbReference type="Pfam" id="PF01381">
    <property type="entry name" value="HTH_3"/>
    <property type="match status" value="1"/>
</dbReference>
<dbReference type="PROSITE" id="PS50943">
    <property type="entry name" value="HTH_CROC1"/>
    <property type="match status" value="1"/>
</dbReference>
<proteinExistence type="predicted"/>
<name>A0A849A763_9ACTN</name>
<dbReference type="GO" id="GO:0003677">
    <property type="term" value="F:DNA binding"/>
    <property type="evidence" value="ECO:0007669"/>
    <property type="project" value="InterPro"/>
</dbReference>
<evidence type="ECO:0000313" key="3">
    <source>
        <dbReference type="EMBL" id="NNG35476.1"/>
    </source>
</evidence>